<evidence type="ECO:0000256" key="1">
    <source>
        <dbReference type="SAM" id="Phobius"/>
    </source>
</evidence>
<dbReference type="EMBL" id="MATO01000013">
    <property type="protein sequence ID" value="OCS92942.1"/>
    <property type="molecule type" value="Genomic_DNA"/>
</dbReference>
<evidence type="ECO:0000313" key="3">
    <source>
        <dbReference type="Proteomes" id="UP000093482"/>
    </source>
</evidence>
<evidence type="ECO:0008006" key="4">
    <source>
        <dbReference type="Google" id="ProtNLM"/>
    </source>
</evidence>
<feature type="transmembrane region" description="Helical" evidence="1">
    <location>
        <begin position="438"/>
        <end position="460"/>
    </location>
</feature>
<feature type="transmembrane region" description="Helical" evidence="1">
    <location>
        <begin position="104"/>
        <end position="124"/>
    </location>
</feature>
<feature type="transmembrane region" description="Helical" evidence="1">
    <location>
        <begin position="398"/>
        <end position="418"/>
    </location>
</feature>
<accession>A0A1C0Z0M0</accession>
<dbReference type="AlphaFoldDB" id="A0A1C0Z0M0"/>
<dbReference type="Proteomes" id="UP000093482">
    <property type="component" value="Unassembled WGS sequence"/>
</dbReference>
<comment type="caution">
    <text evidence="2">The sequence shown here is derived from an EMBL/GenBank/DDBJ whole genome shotgun (WGS) entry which is preliminary data.</text>
</comment>
<keyword evidence="3" id="KW-1185">Reference proteome</keyword>
<keyword evidence="1" id="KW-0812">Transmembrane</keyword>
<organism evidence="2 3">
    <name type="scientific">Caryophanon latum</name>
    <dbReference type="NCBI Taxonomy" id="33977"/>
    <lineage>
        <taxon>Bacteria</taxon>
        <taxon>Bacillati</taxon>
        <taxon>Bacillota</taxon>
        <taxon>Bacilli</taxon>
        <taxon>Bacillales</taxon>
        <taxon>Caryophanaceae</taxon>
        <taxon>Caryophanon</taxon>
    </lineage>
</organism>
<sequence length="476" mass="56195">MEVTRTDIASAELIFYYPITYSIAKRDELIATTKEHGFSFFQVEERPNKNDYAGHDISHEGLKQFFYPFIEDKLFPKHWRERGFSRFSKVWNEEANMQIRGRTIPFLISSTDLVICPFGIAFIVMKTAIRTQMAASDVLDFAHFFRVLVPHVESERGATIVKNGAHYNHTDRLIHETYFPFLAQFFVDYEKLGDAYSHMPYFEDERMFVSGFVRTEEDAVIDDMLLFRLGQLDGTDAQNEPFVSASNEAYIKEYVSEHVLTRWAPQTYRVTSNRAHMEVTNQSERDAYARVCEFYSIDYYTVLLHYFYKMMLLKLTFEHSEIRWGKEKFVVDELIERITKFSSRYYFDEVIVRSEGQEVSALLRKHFRITEQYKEIKATLEELYRLQEDQEDERQSTFLFILTVYTVVSGIYGMNVVIDDWKGSIDWGKLAGYTVFEWIAWVLGITGIVLSFTIVGRTAYRGLQTFGRKYRRKKYE</sequence>
<proteinExistence type="predicted"/>
<reference evidence="2 3" key="1">
    <citation type="submission" date="2016-07" db="EMBL/GenBank/DDBJ databases">
        <title>Caryophanon latum genome sequencing.</title>
        <authorList>
            <person name="Verma A."/>
            <person name="Pal Y."/>
            <person name="Krishnamurthi S."/>
        </authorList>
    </citation>
    <scope>NUCLEOTIDE SEQUENCE [LARGE SCALE GENOMIC DNA]</scope>
    <source>
        <strain evidence="2 3">DSM 14151</strain>
    </source>
</reference>
<protein>
    <recommendedName>
        <fullName evidence="4">Group-specific protein</fullName>
    </recommendedName>
</protein>
<keyword evidence="1" id="KW-1133">Transmembrane helix</keyword>
<name>A0A1C0Z0M0_9BACL</name>
<keyword evidence="1" id="KW-0472">Membrane</keyword>
<gene>
    <name evidence="2" type="ORF">A6K76_05745</name>
</gene>
<evidence type="ECO:0000313" key="2">
    <source>
        <dbReference type="EMBL" id="OCS92942.1"/>
    </source>
</evidence>